<dbReference type="GO" id="GO:0003676">
    <property type="term" value="F:nucleic acid binding"/>
    <property type="evidence" value="ECO:0007669"/>
    <property type="project" value="InterPro"/>
</dbReference>
<dbReference type="PANTHER" id="PTHR30255">
    <property type="entry name" value="SINGLE-STRANDED-DNA-SPECIFIC EXONUCLEASE RECJ"/>
    <property type="match status" value="1"/>
</dbReference>
<dbReference type="InterPro" id="IPR004610">
    <property type="entry name" value="RecJ"/>
</dbReference>
<dbReference type="InterPro" id="IPR041122">
    <property type="entry name" value="RecJ_OB"/>
</dbReference>
<dbReference type="NCBIfam" id="TIGR00644">
    <property type="entry name" value="recJ"/>
    <property type="match status" value="1"/>
</dbReference>
<comment type="caution">
    <text evidence="11">The sequence shown here is derived from an EMBL/GenBank/DDBJ whole genome shotgun (WGS) entry which is preliminary data.</text>
</comment>
<organism evidence="11 12">
    <name type="scientific">Gottfriedia solisilvae</name>
    <dbReference type="NCBI Taxonomy" id="1516104"/>
    <lineage>
        <taxon>Bacteria</taxon>
        <taxon>Bacillati</taxon>
        <taxon>Bacillota</taxon>
        <taxon>Bacilli</taxon>
        <taxon>Bacillales</taxon>
        <taxon>Bacillaceae</taxon>
        <taxon>Gottfriedia</taxon>
    </lineage>
</organism>
<dbReference type="OrthoDB" id="9809852at2"/>
<evidence type="ECO:0000256" key="5">
    <source>
        <dbReference type="ARBA" id="ARBA00022839"/>
    </source>
</evidence>
<keyword evidence="5 11" id="KW-0269">Exonuclease</keyword>
<dbReference type="SUPFAM" id="SSF64182">
    <property type="entry name" value="DHH phosphoesterases"/>
    <property type="match status" value="1"/>
</dbReference>
<evidence type="ECO:0000256" key="4">
    <source>
        <dbReference type="ARBA" id="ARBA00022801"/>
    </source>
</evidence>
<keyword evidence="12" id="KW-1185">Reference proteome</keyword>
<evidence type="ECO:0000256" key="3">
    <source>
        <dbReference type="ARBA" id="ARBA00022722"/>
    </source>
</evidence>
<dbReference type="Gene3D" id="3.10.310.30">
    <property type="match status" value="1"/>
</dbReference>
<evidence type="ECO:0000259" key="7">
    <source>
        <dbReference type="Pfam" id="PF01368"/>
    </source>
</evidence>
<dbReference type="InterPro" id="IPR051673">
    <property type="entry name" value="SSDNA_exonuclease_RecJ"/>
</dbReference>
<sequence length="783" mass="88407">MLKSKARWKPKSSNDQAEQILSKELQISPLLAKLLVTRGVTTVEDAKNFLYEEQMSFHDPFLLEGMDIAIDRVFQAIEENENILIFGDYDADGVSSTSVLYLTLKELEANVDFYIPNRFSEGYGPNKNAFKWAHEQNYSLIITVDTGISAANEVDFANELGIDVIITDHHEPPEELPKALAIIHPKLSPNYPFKELAGVGVVFKFASALLGREPEEYMELVSIGTVADLVPLVDENRLIVKKGVRQLKQTNRVGLKALLEISGVAQESISEETIGFAIGPRINAVGRLGDAKPAVDLVLETDRQVAKTLAEQIDVLNRERQELVTTMTEEAIKQVNSLDDTCSNKVIIVAKEGWNAGVVGIVASKLVDRFYKPVIVLSIDHEKGIAKGSARSIEGFSLFENLTKCKDILPHFGGHTLAAGMTLAIEDVEQLRLRLNEFADQTMTDEDFIPLKEVDLQCQASEVSISFINELNMLSPFGMHNPKPVLQIQDVEITNLKQIGNEGAHLKVQLKESSMFLDAVGFGFGHVVNEIASGSRISCLGMASINEWNGKRKPQLMIQDLSVNHWQLFDFRGQEPHRLTLPSNEHQFVFLHQSKNEYLDLKNKYPISKFVSYESVHEKMIDVQNEFVILLDLPSSEHDLRAVFQNGLSQRIYLVFNQDELHFFSPIPSRESFKKYYSILAKTNPFDMGMYEMALCRKMGWKKEQVDFMTKVFFDLEFVTIEDGKIRLLPQTEKKDLSQSSTYAIKLASIELERLFLYSKCDELTTFFQNMKSHFSENGEALI</sequence>
<dbReference type="Gene3D" id="3.90.1640.30">
    <property type="match status" value="1"/>
</dbReference>
<feature type="domain" description="DDH" evidence="7">
    <location>
        <begin position="82"/>
        <end position="225"/>
    </location>
</feature>
<gene>
    <name evidence="11" type="ORF">GCM10007380_03440</name>
</gene>
<dbReference type="InterPro" id="IPR038763">
    <property type="entry name" value="DHH_sf"/>
</dbReference>
<evidence type="ECO:0000259" key="9">
    <source>
        <dbReference type="Pfam" id="PF10141"/>
    </source>
</evidence>
<evidence type="ECO:0000313" key="11">
    <source>
        <dbReference type="EMBL" id="GGI10566.1"/>
    </source>
</evidence>
<dbReference type="GO" id="GO:0006281">
    <property type="term" value="P:DNA repair"/>
    <property type="evidence" value="ECO:0007669"/>
    <property type="project" value="InterPro"/>
</dbReference>
<dbReference type="RefSeq" id="WP_087998643.1">
    <property type="nucleotide sequence ID" value="NZ_BMHB01000001.1"/>
</dbReference>
<name>A0A8J3ACD2_9BACI</name>
<dbReference type="PANTHER" id="PTHR30255:SF2">
    <property type="entry name" value="SINGLE-STRANDED-DNA-SPECIFIC EXONUCLEASE RECJ"/>
    <property type="match status" value="1"/>
</dbReference>
<dbReference type="EMBL" id="BMHB01000001">
    <property type="protein sequence ID" value="GGI10566.1"/>
    <property type="molecule type" value="Genomic_DNA"/>
</dbReference>
<evidence type="ECO:0000256" key="1">
    <source>
        <dbReference type="ARBA" id="ARBA00005915"/>
    </source>
</evidence>
<keyword evidence="4" id="KW-0378">Hydrolase</keyword>
<reference evidence="12" key="1">
    <citation type="journal article" date="2019" name="Int. J. Syst. Evol. Microbiol.">
        <title>The Global Catalogue of Microorganisms (GCM) 10K type strain sequencing project: providing services to taxonomists for standard genome sequencing and annotation.</title>
        <authorList>
            <consortium name="The Broad Institute Genomics Platform"/>
            <consortium name="The Broad Institute Genome Sequencing Center for Infectious Disease"/>
            <person name="Wu L."/>
            <person name="Ma J."/>
        </authorList>
    </citation>
    <scope>NUCLEOTIDE SEQUENCE [LARGE SCALE GENOMIC DNA]</scope>
    <source>
        <strain evidence="12">CGMCC 1.14993</strain>
    </source>
</reference>
<dbReference type="Pfam" id="PF02272">
    <property type="entry name" value="DHHA1"/>
    <property type="match status" value="1"/>
</dbReference>
<evidence type="ECO:0000259" key="10">
    <source>
        <dbReference type="Pfam" id="PF17768"/>
    </source>
</evidence>
<evidence type="ECO:0000313" key="12">
    <source>
        <dbReference type="Proteomes" id="UP000626244"/>
    </source>
</evidence>
<dbReference type="InterPro" id="IPR001667">
    <property type="entry name" value="DDH_dom"/>
</dbReference>
<dbReference type="Proteomes" id="UP000626244">
    <property type="component" value="Unassembled WGS sequence"/>
</dbReference>
<feature type="domain" description="RecJ OB" evidence="10">
    <location>
        <begin position="454"/>
        <end position="560"/>
    </location>
</feature>
<evidence type="ECO:0000256" key="6">
    <source>
        <dbReference type="SAM" id="Coils"/>
    </source>
</evidence>
<feature type="domain" description="Single-stranded-DNA-specific exonuclease RecJ C-terminal" evidence="9">
    <location>
        <begin position="567"/>
        <end position="768"/>
    </location>
</feature>
<dbReference type="Pfam" id="PF17768">
    <property type="entry name" value="RecJ_OB"/>
    <property type="match status" value="1"/>
</dbReference>
<keyword evidence="6" id="KW-0175">Coiled coil</keyword>
<evidence type="ECO:0000259" key="8">
    <source>
        <dbReference type="Pfam" id="PF02272"/>
    </source>
</evidence>
<dbReference type="AlphaFoldDB" id="A0A8J3ACD2"/>
<comment type="similarity">
    <text evidence="1">Belongs to the RecJ family.</text>
</comment>
<keyword evidence="3" id="KW-0540">Nuclease</keyword>
<proteinExistence type="inferred from homology"/>
<feature type="domain" description="DHHA1" evidence="8">
    <location>
        <begin position="345"/>
        <end position="439"/>
    </location>
</feature>
<accession>A0A8J3ACD2</accession>
<dbReference type="Pfam" id="PF10141">
    <property type="entry name" value="ssDNA-exonuc_C"/>
    <property type="match status" value="1"/>
</dbReference>
<dbReference type="InterPro" id="IPR003156">
    <property type="entry name" value="DHHA1_dom"/>
</dbReference>
<dbReference type="GO" id="GO:0006310">
    <property type="term" value="P:DNA recombination"/>
    <property type="evidence" value="ECO:0007669"/>
    <property type="project" value="InterPro"/>
</dbReference>
<evidence type="ECO:0000256" key="2">
    <source>
        <dbReference type="ARBA" id="ARBA00019841"/>
    </source>
</evidence>
<feature type="coiled-coil region" evidence="6">
    <location>
        <begin position="299"/>
        <end position="326"/>
    </location>
</feature>
<dbReference type="InterPro" id="IPR018779">
    <property type="entry name" value="RecJ_C"/>
</dbReference>
<protein>
    <recommendedName>
        <fullName evidence="2">Single-stranded-DNA-specific exonuclease RecJ</fullName>
    </recommendedName>
</protein>
<dbReference type="Pfam" id="PF01368">
    <property type="entry name" value="DHH"/>
    <property type="match status" value="1"/>
</dbReference>
<dbReference type="GO" id="GO:0008409">
    <property type="term" value="F:5'-3' exonuclease activity"/>
    <property type="evidence" value="ECO:0007669"/>
    <property type="project" value="InterPro"/>
</dbReference>